<protein>
    <submittedName>
        <fullName evidence="2">Uncharacterized protein</fullName>
    </submittedName>
</protein>
<sequence>MSNQSLLQYLSIALPAVPVQGTAPSRNTTNPNPTYDVSWPEFNYTTIVQRYGGILNSKHIVSDPFPSPPPAIRDKPHFLYRFGELVHPRVRRALRAGFEELAPQLQQLNLVPVFFDGAGSAAYIEQFRPDTAFFSFGETSPNIKNRGPGVLSVSSKWRSEYQYSEDPTLQDDYKQVLSEVNFHMSYHNARHGFVLTNAELVAVKRLDENGRLAVSRSIPWGVGGHGELTVLMGLWYLGMLASEEDNWAMV</sequence>
<keyword evidence="1" id="KW-0732">Signal</keyword>
<evidence type="ECO:0000256" key="1">
    <source>
        <dbReference type="SAM" id="SignalP"/>
    </source>
</evidence>
<feature type="signal peptide" evidence="1">
    <location>
        <begin position="1"/>
        <end position="21"/>
    </location>
</feature>
<keyword evidence="3" id="KW-1185">Reference proteome</keyword>
<gene>
    <name evidence="2" type="ORF">N7505_009272</name>
</gene>
<evidence type="ECO:0000313" key="3">
    <source>
        <dbReference type="Proteomes" id="UP001220256"/>
    </source>
</evidence>
<organism evidence="2 3">
    <name type="scientific">Penicillium chrysogenum</name>
    <name type="common">Penicillium notatum</name>
    <dbReference type="NCBI Taxonomy" id="5076"/>
    <lineage>
        <taxon>Eukaryota</taxon>
        <taxon>Fungi</taxon>
        <taxon>Dikarya</taxon>
        <taxon>Ascomycota</taxon>
        <taxon>Pezizomycotina</taxon>
        <taxon>Eurotiomycetes</taxon>
        <taxon>Eurotiomycetidae</taxon>
        <taxon>Eurotiales</taxon>
        <taxon>Aspergillaceae</taxon>
        <taxon>Penicillium</taxon>
        <taxon>Penicillium chrysogenum species complex</taxon>
    </lineage>
</organism>
<dbReference type="Proteomes" id="UP001220256">
    <property type="component" value="Unassembled WGS sequence"/>
</dbReference>
<accession>A0ABQ8W8P2</accession>
<proteinExistence type="predicted"/>
<dbReference type="EMBL" id="JAPVEB010000008">
    <property type="protein sequence ID" value="KAJ5259891.1"/>
    <property type="molecule type" value="Genomic_DNA"/>
</dbReference>
<evidence type="ECO:0000313" key="2">
    <source>
        <dbReference type="EMBL" id="KAJ5259891.1"/>
    </source>
</evidence>
<reference evidence="2 3" key="1">
    <citation type="journal article" date="2023" name="IMA Fungus">
        <title>Comparative genomic study of the Penicillium genus elucidates a diverse pangenome and 15 lateral gene transfer events.</title>
        <authorList>
            <person name="Petersen C."/>
            <person name="Sorensen T."/>
            <person name="Nielsen M.R."/>
            <person name="Sondergaard T.E."/>
            <person name="Sorensen J.L."/>
            <person name="Fitzpatrick D.A."/>
            <person name="Frisvad J.C."/>
            <person name="Nielsen K.L."/>
        </authorList>
    </citation>
    <scope>NUCLEOTIDE SEQUENCE [LARGE SCALE GENOMIC DNA]</scope>
    <source>
        <strain evidence="2 3">IBT 3361</strain>
    </source>
</reference>
<feature type="chain" id="PRO_5045167052" evidence="1">
    <location>
        <begin position="22"/>
        <end position="250"/>
    </location>
</feature>
<name>A0ABQ8W8P2_PENCH</name>
<comment type="caution">
    <text evidence="2">The sequence shown here is derived from an EMBL/GenBank/DDBJ whole genome shotgun (WGS) entry which is preliminary data.</text>
</comment>